<sequence length="278" mass="28848">MAGCEVDASLSAFTSGFVSELVPVQVITGSTALVVKEPNIVASSLSTFTAGYTGQGVGESVNSISAVDASISNFTYGYTVVENTGTATTHQSIDVPVDISLSTFTSGYGNQKPSAVVVSSPGVQSQAGLVKASLSAFTAGYCAEVSPMSTKMDSDVRPDTKSTDLQDPSPSGFTLDDSIKVGDVKLSVNGQPTSTIEITPEKLSDRLESPGVEDIPEAVATSVSSGLNQSLEDATTALEEVFALHKPEDNADSKLQEIHRLITALRASVNDFIVPDKT</sequence>
<evidence type="ECO:0000313" key="3">
    <source>
        <dbReference type="Proteomes" id="UP000693981"/>
    </source>
</evidence>
<name>A0A8T1X734_9STRA</name>
<gene>
    <name evidence="2" type="ORF">PHYBOEH_008503</name>
</gene>
<reference evidence="2" key="1">
    <citation type="submission" date="2021-02" db="EMBL/GenBank/DDBJ databases">
        <authorList>
            <person name="Palmer J.M."/>
        </authorList>
    </citation>
    <scope>NUCLEOTIDE SEQUENCE</scope>
    <source>
        <strain evidence="2">SCRP23</strain>
    </source>
</reference>
<feature type="compositionally biased region" description="Basic and acidic residues" evidence="1">
    <location>
        <begin position="152"/>
        <end position="164"/>
    </location>
</feature>
<accession>A0A8T1X734</accession>
<evidence type="ECO:0000313" key="2">
    <source>
        <dbReference type="EMBL" id="KAG7401982.1"/>
    </source>
</evidence>
<evidence type="ECO:0000256" key="1">
    <source>
        <dbReference type="SAM" id="MobiDB-lite"/>
    </source>
</evidence>
<feature type="region of interest" description="Disordered" evidence="1">
    <location>
        <begin position="149"/>
        <end position="176"/>
    </location>
</feature>
<dbReference type="AlphaFoldDB" id="A0A8T1X734"/>
<protein>
    <submittedName>
        <fullName evidence="2">Uncharacterized protein</fullName>
    </submittedName>
</protein>
<proteinExistence type="predicted"/>
<organism evidence="2 3">
    <name type="scientific">Phytophthora boehmeriae</name>
    <dbReference type="NCBI Taxonomy" id="109152"/>
    <lineage>
        <taxon>Eukaryota</taxon>
        <taxon>Sar</taxon>
        <taxon>Stramenopiles</taxon>
        <taxon>Oomycota</taxon>
        <taxon>Peronosporomycetes</taxon>
        <taxon>Peronosporales</taxon>
        <taxon>Peronosporaceae</taxon>
        <taxon>Phytophthora</taxon>
    </lineage>
</organism>
<dbReference type="OrthoDB" id="109229at2759"/>
<dbReference type="Proteomes" id="UP000693981">
    <property type="component" value="Unassembled WGS sequence"/>
</dbReference>
<comment type="caution">
    <text evidence="2">The sequence shown here is derived from an EMBL/GenBank/DDBJ whole genome shotgun (WGS) entry which is preliminary data.</text>
</comment>
<dbReference type="EMBL" id="JAGDFL010000005">
    <property type="protein sequence ID" value="KAG7401982.1"/>
    <property type="molecule type" value="Genomic_DNA"/>
</dbReference>
<keyword evidence="3" id="KW-1185">Reference proteome</keyword>